<dbReference type="InterPro" id="IPR040308">
    <property type="entry name" value="HAPR1"/>
</dbReference>
<evidence type="ECO:0000256" key="2">
    <source>
        <dbReference type="ARBA" id="ARBA00023242"/>
    </source>
</evidence>
<organism evidence="4 5">
    <name type="scientific">Caenorhabditis angaria</name>
    <dbReference type="NCBI Taxonomy" id="860376"/>
    <lineage>
        <taxon>Eukaryota</taxon>
        <taxon>Metazoa</taxon>
        <taxon>Ecdysozoa</taxon>
        <taxon>Nematoda</taxon>
        <taxon>Chromadorea</taxon>
        <taxon>Rhabditida</taxon>
        <taxon>Rhabditina</taxon>
        <taxon>Rhabditomorpha</taxon>
        <taxon>Rhabditoidea</taxon>
        <taxon>Rhabditidae</taxon>
        <taxon>Peloderinae</taxon>
        <taxon>Caenorhabditis</taxon>
    </lineage>
</organism>
<gene>
    <name evidence="4" type="ORF">CAMP_LOCUS2176</name>
</gene>
<feature type="compositionally biased region" description="Low complexity" evidence="3">
    <location>
        <begin position="187"/>
        <end position="205"/>
    </location>
</feature>
<dbReference type="Pfam" id="PF15251">
    <property type="entry name" value="TAPR1-like"/>
    <property type="match status" value="1"/>
</dbReference>
<protein>
    <submittedName>
        <fullName evidence="4">Uncharacterized protein</fullName>
    </submittedName>
</protein>
<comment type="caution">
    <text evidence="4">The sequence shown here is derived from an EMBL/GenBank/DDBJ whole genome shotgun (WGS) entry which is preliminary data.</text>
</comment>
<dbReference type="AlphaFoldDB" id="A0A9P1MXF7"/>
<keyword evidence="2" id="KW-0539">Nucleus</keyword>
<dbReference type="EMBL" id="CANHGI010000001">
    <property type="protein sequence ID" value="CAI5439539.1"/>
    <property type="molecule type" value="Genomic_DNA"/>
</dbReference>
<feature type="compositionally biased region" description="Polar residues" evidence="3">
    <location>
        <begin position="165"/>
        <end position="178"/>
    </location>
</feature>
<evidence type="ECO:0000313" key="5">
    <source>
        <dbReference type="Proteomes" id="UP001152747"/>
    </source>
</evidence>
<dbReference type="Proteomes" id="UP001152747">
    <property type="component" value="Unassembled WGS sequence"/>
</dbReference>
<dbReference type="PANTHER" id="PTHR31624">
    <property type="entry name" value="UPF0472 PROTEIN C16ORF72"/>
    <property type="match status" value="1"/>
</dbReference>
<dbReference type="PANTHER" id="PTHR31624:SF4">
    <property type="entry name" value="CHROMOSOME 16 OPEN READING FRAME 72"/>
    <property type="match status" value="1"/>
</dbReference>
<evidence type="ECO:0000313" key="4">
    <source>
        <dbReference type="EMBL" id="CAI5439539.1"/>
    </source>
</evidence>
<evidence type="ECO:0000256" key="3">
    <source>
        <dbReference type="SAM" id="MobiDB-lite"/>
    </source>
</evidence>
<feature type="region of interest" description="Disordered" evidence="3">
    <location>
        <begin position="149"/>
        <end position="205"/>
    </location>
</feature>
<evidence type="ECO:0000256" key="1">
    <source>
        <dbReference type="ARBA" id="ARBA00004123"/>
    </source>
</evidence>
<sequence>MSSNHHSNCTLGASGALKRCDCGEDGCDSEKLWNDFESCAQSVAKLYRDSSWRSFRGAAEGTTQLYKTSVDGYRRGYDKGFQSGRSSLAKEILAAFSSASKFDLNIVLEVLYRNMRMSTEENGDNSQQLAISQETLEAMQLFQQALTQPPVSNNVNSSPMRNNNQANPELNTFFMSQVQRHRKRQRSPTSNSSQSPNSQSKRQRK</sequence>
<accession>A0A9P1MXF7</accession>
<dbReference type="OrthoDB" id="5823474at2759"/>
<name>A0A9P1MXF7_9PELO</name>
<feature type="compositionally biased region" description="Low complexity" evidence="3">
    <location>
        <begin position="149"/>
        <end position="164"/>
    </location>
</feature>
<keyword evidence="5" id="KW-1185">Reference proteome</keyword>
<reference evidence="4" key="1">
    <citation type="submission" date="2022-11" db="EMBL/GenBank/DDBJ databases">
        <authorList>
            <person name="Kikuchi T."/>
        </authorList>
    </citation>
    <scope>NUCLEOTIDE SEQUENCE</scope>
    <source>
        <strain evidence="4">PS1010</strain>
    </source>
</reference>
<proteinExistence type="predicted"/>
<comment type="subcellular location">
    <subcellularLocation>
        <location evidence="1">Nucleus</location>
    </subcellularLocation>
</comment>
<dbReference type="GO" id="GO:0005634">
    <property type="term" value="C:nucleus"/>
    <property type="evidence" value="ECO:0007669"/>
    <property type="project" value="UniProtKB-SubCell"/>
</dbReference>
<dbReference type="InterPro" id="IPR029196">
    <property type="entry name" value="HAPSTR1-like"/>
</dbReference>